<proteinExistence type="predicted"/>
<sequence length="276" mass="31607">MQRLGFLPNASLEHKKLSVDLAEVIIKWELQRIKEDETEHKILSGGMEEDIDDKAALKRSCNEDYAENYRKKVAADNARNNIPEASSSVKLDETCRSIGKVHCDTVLNFLIRLACQVNDSQPTILNSGDNLSRRCIILLKTAMRPDVWPQPFELKLNWMDKIFNTIENSSTNLNNTCTALDFLTFLTSIMKPDQLLTIIRPIQKGLSTCVVHQNTKIVRLMHVLITRLMTLYPPDPQHKNDDLDVLYSAISKTFPYLGHSLKRKVAQTHTFIYMHI</sequence>
<evidence type="ECO:0000313" key="2">
    <source>
        <dbReference type="Proteomes" id="UP000091820"/>
    </source>
</evidence>
<dbReference type="InterPro" id="IPR046805">
    <property type="entry name" value="Tra1_ring"/>
</dbReference>
<dbReference type="AlphaFoldDB" id="A0A1A9WAE6"/>
<evidence type="ECO:0008006" key="3">
    <source>
        <dbReference type="Google" id="ProtNLM"/>
    </source>
</evidence>
<keyword evidence="2" id="KW-1185">Reference proteome</keyword>
<evidence type="ECO:0000313" key="1">
    <source>
        <dbReference type="EnsemblMetazoa" id="GBRI012175-PA"/>
    </source>
</evidence>
<dbReference type="VEuPathDB" id="VectorBase:GBRI012175"/>
<reference evidence="1" key="2">
    <citation type="submission" date="2020-05" db="UniProtKB">
        <authorList>
            <consortium name="EnsemblMetazoa"/>
        </authorList>
    </citation>
    <scope>IDENTIFICATION</scope>
    <source>
        <strain evidence="1">IAEA</strain>
    </source>
</reference>
<dbReference type="STRING" id="37001.A0A1A9WAE6"/>
<name>A0A1A9WAE6_9MUSC</name>
<dbReference type="EnsemblMetazoa" id="GBRI012175-RA">
    <property type="protein sequence ID" value="GBRI012175-PA"/>
    <property type="gene ID" value="GBRI012175"/>
</dbReference>
<accession>A0A1A9WAE6</accession>
<dbReference type="Pfam" id="PF20206">
    <property type="entry name" value="Tra1_ring"/>
    <property type="match status" value="1"/>
</dbReference>
<protein>
    <recommendedName>
        <fullName evidence="3">Pre-rRNA-processing protein Ipi1 N-terminal domain-containing protein</fullName>
    </recommendedName>
</protein>
<dbReference type="Proteomes" id="UP000091820">
    <property type="component" value="Unassembled WGS sequence"/>
</dbReference>
<reference evidence="2" key="1">
    <citation type="submission" date="2014-03" db="EMBL/GenBank/DDBJ databases">
        <authorList>
            <person name="Aksoy S."/>
            <person name="Warren W."/>
            <person name="Wilson R.K."/>
        </authorList>
    </citation>
    <scope>NUCLEOTIDE SEQUENCE [LARGE SCALE GENOMIC DNA]</scope>
    <source>
        <strain evidence="2">IAEA</strain>
    </source>
</reference>
<organism evidence="1 2">
    <name type="scientific">Glossina brevipalpis</name>
    <dbReference type="NCBI Taxonomy" id="37001"/>
    <lineage>
        <taxon>Eukaryota</taxon>
        <taxon>Metazoa</taxon>
        <taxon>Ecdysozoa</taxon>
        <taxon>Arthropoda</taxon>
        <taxon>Hexapoda</taxon>
        <taxon>Insecta</taxon>
        <taxon>Pterygota</taxon>
        <taxon>Neoptera</taxon>
        <taxon>Endopterygota</taxon>
        <taxon>Diptera</taxon>
        <taxon>Brachycera</taxon>
        <taxon>Muscomorpha</taxon>
        <taxon>Hippoboscoidea</taxon>
        <taxon>Glossinidae</taxon>
        <taxon>Glossina</taxon>
    </lineage>
</organism>